<dbReference type="InterPro" id="IPR016024">
    <property type="entry name" value="ARM-type_fold"/>
</dbReference>
<evidence type="ECO:0000313" key="3">
    <source>
        <dbReference type="EMBL" id="CAH2056543.1"/>
    </source>
</evidence>
<dbReference type="PANTHER" id="PTHR21567:SF9">
    <property type="entry name" value="CLIP-ASSOCIATING PROTEIN"/>
    <property type="match status" value="1"/>
</dbReference>
<feature type="compositionally biased region" description="Gly residues" evidence="1">
    <location>
        <begin position="372"/>
        <end position="382"/>
    </location>
</feature>
<dbReference type="Pfam" id="PF12348">
    <property type="entry name" value="CLASP_N"/>
    <property type="match status" value="2"/>
</dbReference>
<feature type="compositionally biased region" description="Low complexity" evidence="1">
    <location>
        <begin position="844"/>
        <end position="854"/>
    </location>
</feature>
<dbReference type="SMART" id="SM01349">
    <property type="entry name" value="TOG"/>
    <property type="match status" value="3"/>
</dbReference>
<dbReference type="PANTHER" id="PTHR21567">
    <property type="entry name" value="CLASP"/>
    <property type="match status" value="1"/>
</dbReference>
<feature type="domain" description="TOG" evidence="2">
    <location>
        <begin position="406"/>
        <end position="640"/>
    </location>
</feature>
<feature type="region of interest" description="Disordered" evidence="1">
    <location>
        <begin position="1256"/>
        <end position="1281"/>
    </location>
</feature>
<evidence type="ECO:0000259" key="2">
    <source>
        <dbReference type="SMART" id="SM01349"/>
    </source>
</evidence>
<feature type="non-terminal residue" evidence="3">
    <location>
        <position position="1576"/>
    </location>
</feature>
<dbReference type="EMBL" id="OW152835">
    <property type="protein sequence ID" value="CAH2056543.1"/>
    <property type="molecule type" value="Genomic_DNA"/>
</dbReference>
<evidence type="ECO:0000313" key="4">
    <source>
        <dbReference type="Proteomes" id="UP000837857"/>
    </source>
</evidence>
<gene>
    <name evidence="3" type="ORF">IPOD504_LOCUS9744</name>
</gene>
<organism evidence="3 4">
    <name type="scientific">Iphiclides podalirius</name>
    <name type="common">scarce swallowtail</name>
    <dbReference type="NCBI Taxonomy" id="110791"/>
    <lineage>
        <taxon>Eukaryota</taxon>
        <taxon>Metazoa</taxon>
        <taxon>Ecdysozoa</taxon>
        <taxon>Arthropoda</taxon>
        <taxon>Hexapoda</taxon>
        <taxon>Insecta</taxon>
        <taxon>Pterygota</taxon>
        <taxon>Neoptera</taxon>
        <taxon>Endopterygota</taxon>
        <taxon>Lepidoptera</taxon>
        <taxon>Glossata</taxon>
        <taxon>Ditrysia</taxon>
        <taxon>Papilionoidea</taxon>
        <taxon>Papilionidae</taxon>
        <taxon>Papilioninae</taxon>
        <taxon>Iphiclides</taxon>
    </lineage>
</organism>
<keyword evidence="4" id="KW-1185">Reference proteome</keyword>
<evidence type="ECO:0000256" key="1">
    <source>
        <dbReference type="SAM" id="MobiDB-lite"/>
    </source>
</evidence>
<feature type="region of interest" description="Disordered" evidence="1">
    <location>
        <begin position="760"/>
        <end position="865"/>
    </location>
</feature>
<accession>A0ABN8IIH0</accession>
<reference evidence="3" key="1">
    <citation type="submission" date="2022-03" db="EMBL/GenBank/DDBJ databases">
        <authorList>
            <person name="Martin H S."/>
        </authorList>
    </citation>
    <scope>NUCLEOTIDE SEQUENCE</scope>
</reference>
<feature type="region of interest" description="Disordered" evidence="1">
    <location>
        <begin position="1164"/>
        <end position="1192"/>
    </location>
</feature>
<feature type="compositionally biased region" description="Polar residues" evidence="1">
    <location>
        <begin position="679"/>
        <end position="690"/>
    </location>
</feature>
<dbReference type="Gene3D" id="1.25.10.10">
    <property type="entry name" value="Leucine-rich Repeat Variant"/>
    <property type="match status" value="4"/>
</dbReference>
<dbReference type="InterPro" id="IPR011989">
    <property type="entry name" value="ARM-like"/>
</dbReference>
<dbReference type="Proteomes" id="UP000837857">
    <property type="component" value="Chromosome 23"/>
</dbReference>
<feature type="compositionally biased region" description="Low complexity" evidence="1">
    <location>
        <begin position="1181"/>
        <end position="1190"/>
    </location>
</feature>
<feature type="domain" description="TOG" evidence="2">
    <location>
        <begin position="933"/>
        <end position="1173"/>
    </location>
</feature>
<feature type="domain" description="TOG" evidence="2">
    <location>
        <begin position="69"/>
        <end position="299"/>
    </location>
</feature>
<feature type="region of interest" description="Disordered" evidence="1">
    <location>
        <begin position="299"/>
        <end position="382"/>
    </location>
</feature>
<feature type="compositionally biased region" description="Polar residues" evidence="1">
    <location>
        <begin position="1164"/>
        <end position="1176"/>
    </location>
</feature>
<feature type="region of interest" description="Disordered" evidence="1">
    <location>
        <begin position="665"/>
        <end position="736"/>
    </location>
</feature>
<feature type="compositionally biased region" description="Low complexity" evidence="1">
    <location>
        <begin position="667"/>
        <end position="678"/>
    </location>
</feature>
<feature type="compositionally biased region" description="Basic and acidic residues" evidence="1">
    <location>
        <begin position="877"/>
        <end position="898"/>
    </location>
</feature>
<name>A0ABN8IIH0_9NEOP</name>
<dbReference type="SUPFAM" id="SSF48371">
    <property type="entry name" value="ARM repeat"/>
    <property type="match status" value="2"/>
</dbReference>
<protein>
    <recommendedName>
        <fullName evidence="2">TOG domain-containing protein</fullName>
    </recommendedName>
</protein>
<proteinExistence type="predicted"/>
<feature type="compositionally biased region" description="Low complexity" evidence="1">
    <location>
        <begin position="797"/>
        <end position="822"/>
    </location>
</feature>
<feature type="compositionally biased region" description="Low complexity" evidence="1">
    <location>
        <begin position="720"/>
        <end position="736"/>
    </location>
</feature>
<dbReference type="InterPro" id="IPR024395">
    <property type="entry name" value="CLASP_N_dom"/>
</dbReference>
<sequence length="1576" mass="170452">MRKWRLHPSSRLRHSNAKSTVYLVLEIARRRALSPIRSVPREPKSNPLFQVALREWSNSPARRRSTMAHYPQPASLEAALPLLSRPDLRLRQLLGEQLVALVRREPEITGDLAAQLIDALIAWLNGGNFKIAQNGLEVLAALAERLGPEFSHFVPTVLPHIIDRLADTKEGVRAAARACVAALGESRAAAPRSLLARLTPALQHKAAHTREEALRCIGSLLHAHGAAELQLRAAVPGLAALVGDPSSAVRDAAMQLLVDVYRHVGERLRQDLKKKELVPAQKLALLEQKFDEAREAGLLLPTATQGSDETDAAARGRRALPAPAPPPPRRDPDSGASTPACEPKRTVAGLYGQPPGSRKPPPPAKLPSAGSVSGGGAGGGEAGAVSGEAFEAAFAATAPAAVYGARGLDDLCRHAAALLGDRAADWERRVDALKKIRSLLTANAHVQYPTEFAAHLKDFSVPFLVVIKDLRSQVVREACITIAHMAKVLKNKLEQFSLYILQELINLIQNAAKVVSSAGTVCLRYIVTYVHSPRLIPVLTTNLTTNKSKEIRSSLSELLVLVLERWAIGTVEKQQQVVRDAIRRACADADSTARNYGRRAYWAYKRQFPEDAEQLFTRLDPGAQKQIERERVGSVDSLQHVGTGTNGPNAKYWQHSAVFPERRAITSPRSPSASVSASTENLVSGVSRTNSLRRRRASQERPPISHIPVAMRGPTSLTLAPRPAERSPSAAAGATARSVSALDAAAAQRARARAIYSHMSRAKVTAGTASLPRAKRSPVGAAVPPSPERSAARSRSRPGVSQSQPTSRSSSPSARSGPLSLSTRRRPSGIPRSLAGSRETSPTRSGRSSSALGGARRRESAGRAPAATLRLLQQSRDAEAALRSPEDSSACDDRRRDDDSEASSVCSERSLDSYRRHDSSWSRWEGSPPPPPPPPPPDDIIALCACIHWTERKDGLTHLANYLNSGRLLSEEQLRRLTELLNKMFVDAHTKVFSLLLDAVCELLLVHCQQLKDWLYQLMFRLLMKLGTDILGSVQSKIMKTLDVIHECFPAELQLHNIFRFLADGAAAPTAKSKAAALRFLADLAHDYCTHNSLAVALHGGASGAAGRALCKVAAMAADPRGGDVRTSARRALAALYDRNPVPFTSLMSDLPADTQALVNSVVQQHVRRTSSTGSESPLRGAGPSPGAAPAHEDVYSRIRKTTSEIHSYTAQHANAECGNHMSSKDSGISQMSDATLSNRAQNGVPNGHYNAGEAMARAASADSSEEAGSTKESSPVPGHARLDFAHAHGEYNSNNRDKIKPYDTDENGYIITKCGLREPEVLEALCQLDVASAPPAQWERLLLATHELLKYGDCAKPAEYFKNIVRVALAALSIEDNSGDKENSENASNAQQSSGWGSAQERAAAEAVKVLVWLCRREETRAQWLDYFDLILLKLINAYALSKEVMRAVDAGMPHVARALPAAQVLALLRPVVRTRGYPTSLCALKLAAEVAKARSDELTDDLVAQLMEGVGQLADHQNSAVRKAAVFCMVAFTFALGEERMQPHLKHLSVSKYRLLQVYISKQREEAARGGSAS</sequence>
<feature type="region of interest" description="Disordered" evidence="1">
    <location>
        <begin position="877"/>
        <end position="911"/>
    </location>
</feature>
<dbReference type="InterPro" id="IPR034085">
    <property type="entry name" value="TOG"/>
</dbReference>